<evidence type="ECO:0000256" key="1">
    <source>
        <dbReference type="ARBA" id="ARBA00023002"/>
    </source>
</evidence>
<evidence type="ECO:0000259" key="3">
    <source>
        <dbReference type="Pfam" id="PF01494"/>
    </source>
</evidence>
<dbReference type="GO" id="GO:0071949">
    <property type="term" value="F:FAD binding"/>
    <property type="evidence" value="ECO:0007669"/>
    <property type="project" value="InterPro"/>
</dbReference>
<evidence type="ECO:0000313" key="4">
    <source>
        <dbReference type="EMBL" id="CAA2977271.1"/>
    </source>
</evidence>
<feature type="domain" description="FAD-binding" evidence="3">
    <location>
        <begin position="9"/>
        <end position="174"/>
    </location>
</feature>
<keyword evidence="2" id="KW-0520">NAD</keyword>
<accession>A0A8S0RDE6</accession>
<reference evidence="4 5" key="1">
    <citation type="submission" date="2019-12" db="EMBL/GenBank/DDBJ databases">
        <authorList>
            <person name="Alioto T."/>
            <person name="Alioto T."/>
            <person name="Gomez Garrido J."/>
        </authorList>
    </citation>
    <scope>NUCLEOTIDE SEQUENCE [LARGE SCALE GENOMIC DNA]</scope>
</reference>
<dbReference type="Gene3D" id="3.50.50.60">
    <property type="entry name" value="FAD/NAD(P)-binding domain"/>
    <property type="match status" value="1"/>
</dbReference>
<sequence length="193" mass="21000">MSGTVKPWVTVVGAGPAGLLLALLLSQKGVPVLVLDSAEELDNRPRATHYGPPAMYELERAGVAEQVRNEGFLPAAVCWRKLTGPPLAFIDSTLMSEDPNRLACLPLNSLGKILLARLLLQPNAEIKWSHKVVAIGQDDKKAWVEVETPNGSQKLESSYIVGCDGANSQIRRSLFGDWNFPGKTWDEQIVATN</sequence>
<feature type="non-terminal residue" evidence="4">
    <location>
        <position position="193"/>
    </location>
</feature>
<dbReference type="OrthoDB" id="10016252at2759"/>
<proteinExistence type="predicted"/>
<dbReference type="PRINTS" id="PR00420">
    <property type="entry name" value="RNGMNOXGNASE"/>
</dbReference>
<comment type="caution">
    <text evidence="4">The sequence shown here is derived from an EMBL/GenBank/DDBJ whole genome shotgun (WGS) entry which is preliminary data.</text>
</comment>
<evidence type="ECO:0000256" key="2">
    <source>
        <dbReference type="ARBA" id="ARBA00023027"/>
    </source>
</evidence>
<name>A0A8S0RDE6_OLEEU</name>
<dbReference type="AlphaFoldDB" id="A0A8S0RDE6"/>
<dbReference type="InterPro" id="IPR036188">
    <property type="entry name" value="FAD/NAD-bd_sf"/>
</dbReference>
<dbReference type="SUPFAM" id="SSF51905">
    <property type="entry name" value="FAD/NAD(P)-binding domain"/>
    <property type="match status" value="1"/>
</dbReference>
<dbReference type="Pfam" id="PF01494">
    <property type="entry name" value="FAD_binding_3"/>
    <property type="match status" value="1"/>
</dbReference>
<keyword evidence="5" id="KW-1185">Reference proteome</keyword>
<dbReference type="PANTHER" id="PTHR43476">
    <property type="entry name" value="3-(3-HYDROXY-PHENYL)PROPIONATE/3-HYDROXYCINNAMIC ACID HYDROXYLASE"/>
    <property type="match status" value="1"/>
</dbReference>
<protein>
    <submittedName>
        <fullName evidence="4">FAD NAD(P)-binding domain-containing</fullName>
    </submittedName>
</protein>
<dbReference type="Proteomes" id="UP000594638">
    <property type="component" value="Unassembled WGS sequence"/>
</dbReference>
<dbReference type="InterPro" id="IPR050631">
    <property type="entry name" value="PheA/TfdB_FAD_monoxygenase"/>
</dbReference>
<evidence type="ECO:0000313" key="5">
    <source>
        <dbReference type="Proteomes" id="UP000594638"/>
    </source>
</evidence>
<dbReference type="Gramene" id="OE9A104296T1">
    <property type="protein sequence ID" value="OE9A104296C1"/>
    <property type="gene ID" value="OE9A104296"/>
</dbReference>
<organism evidence="4 5">
    <name type="scientific">Olea europaea subsp. europaea</name>
    <dbReference type="NCBI Taxonomy" id="158383"/>
    <lineage>
        <taxon>Eukaryota</taxon>
        <taxon>Viridiplantae</taxon>
        <taxon>Streptophyta</taxon>
        <taxon>Embryophyta</taxon>
        <taxon>Tracheophyta</taxon>
        <taxon>Spermatophyta</taxon>
        <taxon>Magnoliopsida</taxon>
        <taxon>eudicotyledons</taxon>
        <taxon>Gunneridae</taxon>
        <taxon>Pentapetalae</taxon>
        <taxon>asterids</taxon>
        <taxon>lamiids</taxon>
        <taxon>Lamiales</taxon>
        <taxon>Oleaceae</taxon>
        <taxon>Oleeae</taxon>
        <taxon>Olea</taxon>
    </lineage>
</organism>
<dbReference type="GO" id="GO:0016491">
    <property type="term" value="F:oxidoreductase activity"/>
    <property type="evidence" value="ECO:0007669"/>
    <property type="project" value="UniProtKB-KW"/>
</dbReference>
<dbReference type="EMBL" id="CACTIH010003118">
    <property type="protein sequence ID" value="CAA2977271.1"/>
    <property type="molecule type" value="Genomic_DNA"/>
</dbReference>
<gene>
    <name evidence="4" type="ORF">OLEA9_A104296</name>
</gene>
<keyword evidence="1" id="KW-0560">Oxidoreductase</keyword>
<dbReference type="InterPro" id="IPR002938">
    <property type="entry name" value="FAD-bd"/>
</dbReference>
<dbReference type="PANTHER" id="PTHR43476:SF4">
    <property type="entry name" value="BLR0106 PROTEIN"/>
    <property type="match status" value="1"/>
</dbReference>